<accession>A0A0F7SGQ3</accession>
<dbReference type="InterPro" id="IPR032675">
    <property type="entry name" value="LRR_dom_sf"/>
</dbReference>
<dbReference type="AlphaFoldDB" id="A0A0F7SGQ3"/>
<dbReference type="EMBL" id="LN483144">
    <property type="protein sequence ID" value="CDZ96514.1"/>
    <property type="molecule type" value="Genomic_DNA"/>
</dbReference>
<sequence length="714" mass="75474">MPSRVRPIIGSPQLIPSYGTNDHSRQSTSSVTTTITTTYSPVSVYPETPCAAGCVDELPPVPSLPSFLRPENSHQSLSTPRNERSPSATNLSSRPPPLDFTLIHKLQSMPRDDMPVLSFTPSPEAARFRQRQSPQFRSYGSALSTPASLSTRAQGHKETPRSVIARLSTHLGILQDRDMWKAQKRVDKELNRMEKDRENQEAWQRMVDYDTERKGSNEDEENADWHNVGLREWSPLRVEKKSWTNAIMDTCGIMSGKQRNRDPKQKRGDDRRRMIVLVLIVIAFIVGLALLLYFLLKPKSSTSDLSVAPASIQTITSVVVSGTVSYLSTLTSTSTATIASPSTGISTQSLTSSGSVKPSSTSSSSSTSTSSSSSAPSASAAPVINLQTCLSSFPPSNQTTYCSDCYPFLSTASNDFVSNTGTSGVGKALQWCVLRSIFEATTRDSTGATTDVVGGALGSQGWFPSSGNGAVCEGWQGVNCDEDGRLVQLNLTYPAVPSVIPSSLGNIVTLQTLTITGNTVASIPSGSLPSSIYALSNLTSLSLTSTALDQAIPNTAFGQTGVLKSLTLIDNQGLGGSLPTGLGALNLTSLIATGQALSGDQITNLPSSLAYLDLSFNSLSVLPSSLSTILPSVRTLLLSSNSLTTIPTSFPTSIQSLSMKDNTGLAGQLPSDLCGSGALSICDVSGTKLTGSVTTTTVKGNSTTTVTSCGVCQF</sequence>
<feature type="transmembrane region" description="Helical" evidence="4">
    <location>
        <begin position="274"/>
        <end position="296"/>
    </location>
</feature>
<reference evidence="5" key="1">
    <citation type="submission" date="2014-08" db="EMBL/GenBank/DDBJ databases">
        <authorList>
            <person name="Sharma Rahul"/>
            <person name="Thines Marco"/>
        </authorList>
    </citation>
    <scope>NUCLEOTIDE SEQUENCE</scope>
</reference>
<keyword evidence="2" id="KW-0677">Repeat</keyword>
<feature type="region of interest" description="Disordered" evidence="3">
    <location>
        <begin position="137"/>
        <end position="159"/>
    </location>
</feature>
<evidence type="ECO:0000256" key="4">
    <source>
        <dbReference type="SAM" id="Phobius"/>
    </source>
</evidence>
<keyword evidence="1" id="KW-0433">Leucine-rich repeat</keyword>
<proteinExistence type="predicted"/>
<dbReference type="InterPro" id="IPR003591">
    <property type="entry name" value="Leu-rich_rpt_typical-subtyp"/>
</dbReference>
<feature type="compositionally biased region" description="Polar residues" evidence="3">
    <location>
        <begin position="73"/>
        <end position="93"/>
    </location>
</feature>
<keyword evidence="4" id="KW-0812">Transmembrane</keyword>
<evidence type="ECO:0000313" key="5">
    <source>
        <dbReference type="EMBL" id="CDZ96514.1"/>
    </source>
</evidence>
<evidence type="ECO:0000256" key="1">
    <source>
        <dbReference type="ARBA" id="ARBA00022614"/>
    </source>
</evidence>
<keyword evidence="4" id="KW-0472">Membrane</keyword>
<dbReference type="PANTHER" id="PTHR48057">
    <property type="entry name" value="LEUCINE-RICH REPEAT SERINE/THREONINE-PROTEIN KINASE 1"/>
    <property type="match status" value="1"/>
</dbReference>
<evidence type="ECO:0000256" key="3">
    <source>
        <dbReference type="SAM" id="MobiDB-lite"/>
    </source>
</evidence>
<feature type="region of interest" description="Disordered" evidence="3">
    <location>
        <begin position="1"/>
        <end position="33"/>
    </location>
</feature>
<dbReference type="Gene3D" id="3.80.10.10">
    <property type="entry name" value="Ribonuclease Inhibitor"/>
    <property type="match status" value="1"/>
</dbReference>
<name>A0A0F7SGQ3_PHARH</name>
<evidence type="ECO:0000256" key="2">
    <source>
        <dbReference type="ARBA" id="ARBA00022737"/>
    </source>
</evidence>
<keyword evidence="4" id="KW-1133">Transmembrane helix</keyword>
<feature type="region of interest" description="Disordered" evidence="3">
    <location>
        <begin position="337"/>
        <end position="378"/>
    </location>
</feature>
<dbReference type="SMART" id="SM00369">
    <property type="entry name" value="LRR_TYP"/>
    <property type="match status" value="3"/>
</dbReference>
<dbReference type="SUPFAM" id="SSF52047">
    <property type="entry name" value="RNI-like"/>
    <property type="match status" value="1"/>
</dbReference>
<organism evidence="5">
    <name type="scientific">Phaffia rhodozyma</name>
    <name type="common">Yeast</name>
    <name type="synonym">Xanthophyllomyces dendrorhous</name>
    <dbReference type="NCBI Taxonomy" id="264483"/>
    <lineage>
        <taxon>Eukaryota</taxon>
        <taxon>Fungi</taxon>
        <taxon>Dikarya</taxon>
        <taxon>Basidiomycota</taxon>
        <taxon>Agaricomycotina</taxon>
        <taxon>Tremellomycetes</taxon>
        <taxon>Cystofilobasidiales</taxon>
        <taxon>Mrakiaceae</taxon>
        <taxon>Phaffia</taxon>
    </lineage>
</organism>
<feature type="region of interest" description="Disordered" evidence="3">
    <location>
        <begin position="65"/>
        <end position="99"/>
    </location>
</feature>
<dbReference type="InterPro" id="IPR052595">
    <property type="entry name" value="LRRC69/RLP"/>
</dbReference>
<protein>
    <submittedName>
        <fullName evidence="5">Leucine-rich repeat, typical subtype</fullName>
    </submittedName>
</protein>
<feature type="compositionally biased region" description="Polar residues" evidence="3">
    <location>
        <begin position="141"/>
        <end position="153"/>
    </location>
</feature>